<protein>
    <submittedName>
        <fullName evidence="1">Glycosyl transferase</fullName>
    </submittedName>
</protein>
<proteinExistence type="predicted"/>
<dbReference type="SUPFAM" id="SSF53756">
    <property type="entry name" value="UDP-Glycosyltransferase/glycogen phosphorylase"/>
    <property type="match status" value="1"/>
</dbReference>
<keyword evidence="2" id="KW-1185">Reference proteome</keyword>
<keyword evidence="1" id="KW-0808">Transferase</keyword>
<accession>A0A9X2FY35</accession>
<sequence>MLIFAFDAAEAAQRRRIHAYKACRFNVIGFTMRRANMTHDAEPFWQNVDLGQTRNAALVQRLGRIFASIPILWKHRARLAGSQTIVARNLDMLIIARMAQRMISPRPRLIYEALDIHDIMTHPGSKGKLARAVERYLLRSTETVVISSPAFQREYFGPIQGWTGKVELVENKMWIGPGGPPRPRPEEFANPVVDRPLVLGWVGTLRCPQSLDLLLKTADALGPDISIRMHGIVHHHMLPDFESMVQDRDNVHYLGAYRYPEDLEAIYRGCDLVWAQDLWQWGTNSNWLLPNRIYEAGYFGCPSVAVAGTETANRVAQGLGWTIPHPTADALIGLLSALTAKAAICRRIAILKVPAEEFRQTPDEIASAILR</sequence>
<dbReference type="RefSeq" id="WP_253332770.1">
    <property type="nucleotide sequence ID" value="NZ_JAMYXC010000191.1"/>
</dbReference>
<dbReference type="GO" id="GO:0016740">
    <property type="term" value="F:transferase activity"/>
    <property type="evidence" value="ECO:0007669"/>
    <property type="project" value="UniProtKB-KW"/>
</dbReference>
<comment type="caution">
    <text evidence="1">The sequence shown here is derived from an EMBL/GenBank/DDBJ whole genome shotgun (WGS) entry which is preliminary data.</text>
</comment>
<dbReference type="AlphaFoldDB" id="A0A9X2FY35"/>
<dbReference type="Proteomes" id="UP001139477">
    <property type="component" value="Unassembled WGS sequence"/>
</dbReference>
<dbReference type="EMBL" id="JAMYXC010000191">
    <property type="protein sequence ID" value="MCP1169293.1"/>
    <property type="molecule type" value="Genomic_DNA"/>
</dbReference>
<evidence type="ECO:0000313" key="2">
    <source>
        <dbReference type="Proteomes" id="UP001139477"/>
    </source>
</evidence>
<dbReference type="Gene3D" id="3.40.50.2000">
    <property type="entry name" value="Glycogen Phosphorylase B"/>
    <property type="match status" value="1"/>
</dbReference>
<name>A0A9X2FY35_9RHOB</name>
<reference evidence="1" key="1">
    <citation type="submission" date="2022-06" db="EMBL/GenBank/DDBJ databases">
        <title>Limimaricola sediminis sp. nov., isolated from an intertidal sediment.</title>
        <authorList>
            <person name="Shao X."/>
        </authorList>
    </citation>
    <scope>NUCLEOTIDE SEQUENCE</scope>
    <source>
        <strain evidence="1">ASW11-118</strain>
    </source>
</reference>
<organism evidence="1 2">
    <name type="scientific">Limimaricola litoreus</name>
    <dbReference type="NCBI Taxonomy" id="2955316"/>
    <lineage>
        <taxon>Bacteria</taxon>
        <taxon>Pseudomonadati</taxon>
        <taxon>Pseudomonadota</taxon>
        <taxon>Alphaproteobacteria</taxon>
        <taxon>Rhodobacterales</taxon>
        <taxon>Paracoccaceae</taxon>
        <taxon>Limimaricola</taxon>
    </lineage>
</organism>
<gene>
    <name evidence="1" type="ORF">NHG85_12310</name>
</gene>
<evidence type="ECO:0000313" key="1">
    <source>
        <dbReference type="EMBL" id="MCP1169293.1"/>
    </source>
</evidence>